<proteinExistence type="predicted"/>
<dbReference type="EMBL" id="CATNWA010001495">
    <property type="protein sequence ID" value="CAI9540393.1"/>
    <property type="molecule type" value="Genomic_DNA"/>
</dbReference>
<keyword evidence="3" id="KW-1185">Reference proteome</keyword>
<reference evidence="2" key="1">
    <citation type="submission" date="2023-05" db="EMBL/GenBank/DDBJ databases">
        <authorList>
            <person name="Stuckert A."/>
        </authorList>
    </citation>
    <scope>NUCLEOTIDE SEQUENCE</scope>
</reference>
<organism evidence="2 3">
    <name type="scientific">Staurois parvus</name>
    <dbReference type="NCBI Taxonomy" id="386267"/>
    <lineage>
        <taxon>Eukaryota</taxon>
        <taxon>Metazoa</taxon>
        <taxon>Chordata</taxon>
        <taxon>Craniata</taxon>
        <taxon>Vertebrata</taxon>
        <taxon>Euteleostomi</taxon>
        <taxon>Amphibia</taxon>
        <taxon>Batrachia</taxon>
        <taxon>Anura</taxon>
        <taxon>Neobatrachia</taxon>
        <taxon>Ranoidea</taxon>
        <taxon>Ranidae</taxon>
        <taxon>Staurois</taxon>
    </lineage>
</organism>
<name>A0ABN9AWF2_9NEOB</name>
<evidence type="ECO:0000313" key="3">
    <source>
        <dbReference type="Proteomes" id="UP001162483"/>
    </source>
</evidence>
<feature type="signal peptide" evidence="1">
    <location>
        <begin position="1"/>
        <end position="19"/>
    </location>
</feature>
<protein>
    <recommendedName>
        <fullName evidence="4">Secreted protein</fullName>
    </recommendedName>
</protein>
<evidence type="ECO:0000313" key="2">
    <source>
        <dbReference type="EMBL" id="CAI9540393.1"/>
    </source>
</evidence>
<dbReference type="Proteomes" id="UP001162483">
    <property type="component" value="Unassembled WGS sequence"/>
</dbReference>
<evidence type="ECO:0000256" key="1">
    <source>
        <dbReference type="SAM" id="SignalP"/>
    </source>
</evidence>
<feature type="non-terminal residue" evidence="2">
    <location>
        <position position="68"/>
    </location>
</feature>
<keyword evidence="1" id="KW-0732">Signal</keyword>
<accession>A0ABN9AWF2</accession>
<gene>
    <name evidence="2" type="ORF">SPARVUS_LOCUS1735481</name>
</gene>
<evidence type="ECO:0008006" key="4">
    <source>
        <dbReference type="Google" id="ProtNLM"/>
    </source>
</evidence>
<sequence length="68" mass="7390">MKCPWYLFIGFYGCALSVGKDTGAPRSPIARGPHELSVCPWLLHLLSVIHQCCPAVPSVSAHQCRPSV</sequence>
<feature type="chain" id="PRO_5046339296" description="Secreted protein" evidence="1">
    <location>
        <begin position="20"/>
        <end position="68"/>
    </location>
</feature>
<comment type="caution">
    <text evidence="2">The sequence shown here is derived from an EMBL/GenBank/DDBJ whole genome shotgun (WGS) entry which is preliminary data.</text>
</comment>